<organism evidence="16">
    <name type="scientific">Arabidopsis lyrata subsp. lyrata</name>
    <name type="common">Lyre-leaved rock-cress</name>
    <dbReference type="NCBI Taxonomy" id="81972"/>
    <lineage>
        <taxon>Eukaryota</taxon>
        <taxon>Viridiplantae</taxon>
        <taxon>Streptophyta</taxon>
        <taxon>Embryophyta</taxon>
        <taxon>Tracheophyta</taxon>
        <taxon>Spermatophyta</taxon>
        <taxon>Magnoliopsida</taxon>
        <taxon>eudicotyledons</taxon>
        <taxon>Gunneridae</taxon>
        <taxon>Pentapetalae</taxon>
        <taxon>rosids</taxon>
        <taxon>malvids</taxon>
        <taxon>Brassicales</taxon>
        <taxon>Brassicaceae</taxon>
        <taxon>Camelineae</taxon>
        <taxon>Arabidopsis</taxon>
    </lineage>
</organism>
<dbReference type="EMBL" id="GL349239">
    <property type="protein sequence ID" value="EFH38514.1"/>
    <property type="molecule type" value="Genomic_DNA"/>
</dbReference>
<evidence type="ECO:0000256" key="13">
    <source>
        <dbReference type="ARBA" id="ARBA00048679"/>
    </source>
</evidence>
<proteinExistence type="predicted"/>
<keyword evidence="11" id="KW-0472">Membrane</keyword>
<dbReference type="PANTHER" id="PTHR47984">
    <property type="entry name" value="OS01G0323000 PROTEIN"/>
    <property type="match status" value="1"/>
</dbReference>
<evidence type="ECO:0000256" key="10">
    <source>
        <dbReference type="ARBA" id="ARBA00022989"/>
    </source>
</evidence>
<evidence type="ECO:0000313" key="15">
    <source>
        <dbReference type="EMBL" id="EFH38514.1"/>
    </source>
</evidence>
<dbReference type="HOGENOM" id="CLU_1837845_0_0_1"/>
<keyword evidence="16" id="KW-1185">Reference proteome</keyword>
<keyword evidence="3" id="KW-0723">Serine/threonine-protein kinase</keyword>
<dbReference type="GO" id="GO:0016020">
    <property type="term" value="C:membrane"/>
    <property type="evidence" value="ECO:0007669"/>
    <property type="project" value="UniProtKB-SubCell"/>
</dbReference>
<dbReference type="GO" id="GO:0004674">
    <property type="term" value="F:protein serine/threonine kinase activity"/>
    <property type="evidence" value="ECO:0007669"/>
    <property type="project" value="UniProtKB-KW"/>
</dbReference>
<evidence type="ECO:0000256" key="8">
    <source>
        <dbReference type="ARBA" id="ARBA00022777"/>
    </source>
</evidence>
<evidence type="ECO:0000256" key="3">
    <source>
        <dbReference type="ARBA" id="ARBA00022527"/>
    </source>
</evidence>
<keyword evidence="8" id="KW-0418">Kinase</keyword>
<dbReference type="Proteomes" id="UP000008694">
    <property type="component" value="Unassembled WGS sequence"/>
</dbReference>
<dbReference type="GO" id="GO:0005524">
    <property type="term" value="F:ATP binding"/>
    <property type="evidence" value="ECO:0007669"/>
    <property type="project" value="UniProtKB-UniRule"/>
</dbReference>
<evidence type="ECO:0000256" key="9">
    <source>
        <dbReference type="ARBA" id="ARBA00022840"/>
    </source>
</evidence>
<comment type="catalytic activity">
    <reaction evidence="12">
        <text>L-threonyl-[protein] + ATP = O-phospho-L-threonyl-[protein] + ADP + H(+)</text>
        <dbReference type="Rhea" id="RHEA:46608"/>
        <dbReference type="Rhea" id="RHEA-COMP:11060"/>
        <dbReference type="Rhea" id="RHEA-COMP:11605"/>
        <dbReference type="ChEBI" id="CHEBI:15378"/>
        <dbReference type="ChEBI" id="CHEBI:30013"/>
        <dbReference type="ChEBI" id="CHEBI:30616"/>
        <dbReference type="ChEBI" id="CHEBI:61977"/>
        <dbReference type="ChEBI" id="CHEBI:456216"/>
        <dbReference type="EC" id="2.7.11.1"/>
    </reaction>
</comment>
<accession>D7MY69</accession>
<evidence type="ECO:0000313" key="16">
    <source>
        <dbReference type="Proteomes" id="UP000008694"/>
    </source>
</evidence>
<evidence type="ECO:0000256" key="7">
    <source>
        <dbReference type="ARBA" id="ARBA00022741"/>
    </source>
</evidence>
<dbReference type="SUPFAM" id="SSF56112">
    <property type="entry name" value="Protein kinase-like (PK-like)"/>
    <property type="match status" value="1"/>
</dbReference>
<evidence type="ECO:0000256" key="5">
    <source>
        <dbReference type="ARBA" id="ARBA00022679"/>
    </source>
</evidence>
<dbReference type="AlphaFoldDB" id="D7MY69"/>
<name>D7MY69_ARALL</name>
<gene>
    <name evidence="15" type="ORF">ARALYDRAFT_359733</name>
</gene>
<evidence type="ECO:0000256" key="11">
    <source>
        <dbReference type="ARBA" id="ARBA00023136"/>
    </source>
</evidence>
<keyword evidence="6" id="KW-0812">Transmembrane</keyword>
<comment type="catalytic activity">
    <reaction evidence="13">
        <text>L-seryl-[protein] + ATP = O-phospho-L-seryl-[protein] + ADP + H(+)</text>
        <dbReference type="Rhea" id="RHEA:17989"/>
        <dbReference type="Rhea" id="RHEA-COMP:9863"/>
        <dbReference type="Rhea" id="RHEA-COMP:11604"/>
        <dbReference type="ChEBI" id="CHEBI:15378"/>
        <dbReference type="ChEBI" id="CHEBI:29999"/>
        <dbReference type="ChEBI" id="CHEBI:30616"/>
        <dbReference type="ChEBI" id="CHEBI:83421"/>
        <dbReference type="ChEBI" id="CHEBI:456216"/>
        <dbReference type="EC" id="2.7.11.1"/>
    </reaction>
</comment>
<keyword evidence="4" id="KW-0597">Phosphoprotein</keyword>
<dbReference type="InterPro" id="IPR052232">
    <property type="entry name" value="RLK_Ser/Thr-Kinase"/>
</dbReference>
<dbReference type="PANTHER" id="PTHR47984:SF3">
    <property type="entry name" value="PROTEIN KINASE SUPERFAMILY PROTEIN"/>
    <property type="match status" value="1"/>
</dbReference>
<dbReference type="PROSITE" id="PS00107">
    <property type="entry name" value="PROTEIN_KINASE_ATP"/>
    <property type="match status" value="1"/>
</dbReference>
<dbReference type="InterPro" id="IPR017441">
    <property type="entry name" value="Protein_kinase_ATP_BS"/>
</dbReference>
<feature type="binding site" evidence="14">
    <location>
        <position position="126"/>
    </location>
    <ligand>
        <name>ATP</name>
        <dbReference type="ChEBI" id="CHEBI:30616"/>
    </ligand>
</feature>
<sequence length="140" mass="15460">MICHMCERDSFVDGGDGFFYCLQCCTRLEGIIQTAGVDGRELYRKQNTRPKPRPKFVNLVPSETTSYSGSGYVGPEVSHLGWGRWYTLRELEAATNGLCEENVIGEGGYGIVYSGILTDGTKVAVKNLLNNRIDPLLVFG</sequence>
<evidence type="ECO:0000256" key="4">
    <source>
        <dbReference type="ARBA" id="ARBA00022553"/>
    </source>
</evidence>
<dbReference type="InterPro" id="IPR011009">
    <property type="entry name" value="Kinase-like_dom_sf"/>
</dbReference>
<comment type="subcellular location">
    <subcellularLocation>
        <location evidence="1">Membrane</location>
        <topology evidence="1">Single-pass membrane protein</topology>
    </subcellularLocation>
</comment>
<evidence type="ECO:0000256" key="1">
    <source>
        <dbReference type="ARBA" id="ARBA00004167"/>
    </source>
</evidence>
<evidence type="ECO:0000256" key="6">
    <source>
        <dbReference type="ARBA" id="ARBA00022692"/>
    </source>
</evidence>
<evidence type="ECO:0000256" key="14">
    <source>
        <dbReference type="PROSITE-ProRule" id="PRU10141"/>
    </source>
</evidence>
<dbReference type="Gramene" id="fgenesh1_pg.C_scaffold_823000002">
    <property type="protein sequence ID" value="fgenesh1_pg.C_scaffold_823000002"/>
    <property type="gene ID" value="fgenesh1_pg.C_scaffold_823000002"/>
</dbReference>
<keyword evidence="9 14" id="KW-0067">ATP-binding</keyword>
<keyword evidence="5" id="KW-0808">Transferase</keyword>
<keyword evidence="7 14" id="KW-0547">Nucleotide-binding</keyword>
<protein>
    <recommendedName>
        <fullName evidence="2">non-specific serine/threonine protein kinase</fullName>
        <ecNumber evidence="2">2.7.11.1</ecNumber>
    </recommendedName>
</protein>
<dbReference type="Gene3D" id="3.30.200.20">
    <property type="entry name" value="Phosphorylase Kinase, domain 1"/>
    <property type="match status" value="1"/>
</dbReference>
<evidence type="ECO:0000256" key="12">
    <source>
        <dbReference type="ARBA" id="ARBA00047899"/>
    </source>
</evidence>
<keyword evidence="10" id="KW-1133">Transmembrane helix</keyword>
<reference evidence="16" key="1">
    <citation type="journal article" date="2011" name="Nat. Genet.">
        <title>The Arabidopsis lyrata genome sequence and the basis of rapid genome size change.</title>
        <authorList>
            <person name="Hu T.T."/>
            <person name="Pattyn P."/>
            <person name="Bakker E.G."/>
            <person name="Cao J."/>
            <person name="Cheng J.-F."/>
            <person name="Clark R.M."/>
            <person name="Fahlgren N."/>
            <person name="Fawcett J.A."/>
            <person name="Grimwood J."/>
            <person name="Gundlach H."/>
            <person name="Haberer G."/>
            <person name="Hollister J.D."/>
            <person name="Ossowski S."/>
            <person name="Ottilar R.P."/>
            <person name="Salamov A.A."/>
            <person name="Schneeberger K."/>
            <person name="Spannagl M."/>
            <person name="Wang X."/>
            <person name="Yang L."/>
            <person name="Nasrallah M.E."/>
            <person name="Bergelson J."/>
            <person name="Carrington J.C."/>
            <person name="Gaut B.S."/>
            <person name="Schmutz J."/>
            <person name="Mayer K.F.X."/>
            <person name="Van de Peer Y."/>
            <person name="Grigoriev I.V."/>
            <person name="Nordborg M."/>
            <person name="Weigel D."/>
            <person name="Guo Y.-L."/>
        </authorList>
    </citation>
    <scope>NUCLEOTIDE SEQUENCE [LARGE SCALE GENOMIC DNA]</scope>
    <source>
        <strain evidence="16">cv. MN47</strain>
    </source>
</reference>
<evidence type="ECO:0000256" key="2">
    <source>
        <dbReference type="ARBA" id="ARBA00012513"/>
    </source>
</evidence>
<dbReference type="EC" id="2.7.11.1" evidence="2"/>
<dbReference type="eggNOG" id="KOG1187">
    <property type="taxonomic scope" value="Eukaryota"/>
</dbReference>
<dbReference type="STRING" id="81972.D7MY69"/>